<keyword evidence="5 9" id="KW-0560">Oxidoreductase</keyword>
<evidence type="ECO:0008006" key="13">
    <source>
        <dbReference type="Google" id="ProtNLM"/>
    </source>
</evidence>
<dbReference type="EMBL" id="QUQM01000012">
    <property type="protein sequence ID" value="KAA8641293.1"/>
    <property type="molecule type" value="Genomic_DNA"/>
</dbReference>
<dbReference type="AlphaFoldDB" id="A0A5M9M8P4"/>
<sequence length="539" mass="60899">MFGNVGMDMQPTVTPAVTASYVDHMDSTTQYVNDQQRGYRPLAIAVAETSYPAVLVAGLAVGLGILYLIGIIIYNVYFHPLARFPGPKSFAATRIPYIRTILKGRIPQTIRDLHVKYGKVIRIAPDELSFVDGDAWKPIYGTRPGHGQKPKDVRVFPPTANNVPSIIQSNDADHSRFRRLLSHAFSESSLRGQEPIVRGYIDLLIQRLHENANDENKPVDMVSWYNYTTFDVIGDLAFGEPFGCLEESRYHPWVKFILGNIKFGAYSNLMRRIPILKPLITLFIPKSILRQRYQHLELTKQKVLGRLKSSNERPDFFSHILKHQDTEKGMSFGELMTNASTLIIAGSETTATLLSGVTYYLLKTPNAYAKLKEEVRTAFKSDDEITLQACNQLTYIHAVINEGLRMYPPVAVGLPRIVDPQGDTIAGEWVPGGTITSVYQLAAYHSLSNFTEPDSFIPERFLGDPRFENDSKTVLQPFSFGPRNCIGRNLAYVEMRSILARVVFNFDMELHDPNFVWTDQDCFILWDKPALKVKLTSRV</sequence>
<dbReference type="SUPFAM" id="SSF48264">
    <property type="entry name" value="Cytochrome P450"/>
    <property type="match status" value="1"/>
</dbReference>
<name>A0A5M9M8P4_9EURO</name>
<dbReference type="PRINTS" id="PR00385">
    <property type="entry name" value="P450"/>
</dbReference>
<evidence type="ECO:0000313" key="12">
    <source>
        <dbReference type="Proteomes" id="UP000324241"/>
    </source>
</evidence>
<evidence type="ECO:0000256" key="9">
    <source>
        <dbReference type="RuleBase" id="RU000461"/>
    </source>
</evidence>
<evidence type="ECO:0000256" key="7">
    <source>
        <dbReference type="ARBA" id="ARBA00023033"/>
    </source>
</evidence>
<dbReference type="GeneID" id="54324735"/>
<keyword evidence="7 9" id="KW-0503">Monooxygenase</keyword>
<dbReference type="GO" id="GO:0004497">
    <property type="term" value="F:monooxygenase activity"/>
    <property type="evidence" value="ECO:0007669"/>
    <property type="project" value="UniProtKB-KW"/>
</dbReference>
<accession>A0A5M9M8P4</accession>
<dbReference type="InterPro" id="IPR050121">
    <property type="entry name" value="Cytochrome_P450_monoxygenase"/>
</dbReference>
<comment type="cofactor">
    <cofactor evidence="1 8">
        <name>heme</name>
        <dbReference type="ChEBI" id="CHEBI:30413"/>
    </cofactor>
</comment>
<feature type="binding site" description="axial binding residue" evidence="8">
    <location>
        <position position="485"/>
    </location>
    <ligand>
        <name>heme</name>
        <dbReference type="ChEBI" id="CHEBI:30413"/>
    </ligand>
    <ligandPart>
        <name>Fe</name>
        <dbReference type="ChEBI" id="CHEBI:18248"/>
    </ligandPart>
</feature>
<evidence type="ECO:0000256" key="10">
    <source>
        <dbReference type="SAM" id="Phobius"/>
    </source>
</evidence>
<dbReference type="InterPro" id="IPR017972">
    <property type="entry name" value="Cyt_P450_CS"/>
</dbReference>
<dbReference type="InterPro" id="IPR036396">
    <property type="entry name" value="Cyt_P450_sf"/>
</dbReference>
<proteinExistence type="inferred from homology"/>
<reference evidence="11 12" key="1">
    <citation type="submission" date="2019-08" db="EMBL/GenBank/DDBJ databases">
        <title>The genome sequence of a newly discovered highly antifungal drug resistant Aspergillus species, Aspergillus tanneri NIH 1004.</title>
        <authorList>
            <person name="Mounaud S."/>
            <person name="Singh I."/>
            <person name="Joardar V."/>
            <person name="Pakala S."/>
            <person name="Pakala S."/>
            <person name="Venepally P."/>
            <person name="Chung J.K."/>
            <person name="Losada L."/>
            <person name="Nierman W.C."/>
        </authorList>
    </citation>
    <scope>NUCLEOTIDE SEQUENCE [LARGE SCALE GENOMIC DNA]</scope>
    <source>
        <strain evidence="11 12">NIH1004</strain>
    </source>
</reference>
<dbReference type="VEuPathDB" id="FungiDB:EYZ11_002420"/>
<keyword evidence="10" id="KW-1133">Transmembrane helix</keyword>
<dbReference type="Pfam" id="PF00067">
    <property type="entry name" value="p450"/>
    <property type="match status" value="1"/>
</dbReference>
<dbReference type="Proteomes" id="UP000324241">
    <property type="component" value="Unassembled WGS sequence"/>
</dbReference>
<dbReference type="GO" id="GO:0020037">
    <property type="term" value="F:heme binding"/>
    <property type="evidence" value="ECO:0007669"/>
    <property type="project" value="InterPro"/>
</dbReference>
<dbReference type="PANTHER" id="PTHR24305:SF210">
    <property type="entry name" value="CYTOCHROME P450 MONOOXYGENASE ASQL-RELATED"/>
    <property type="match status" value="1"/>
</dbReference>
<dbReference type="GO" id="GO:0016705">
    <property type="term" value="F:oxidoreductase activity, acting on paired donors, with incorporation or reduction of molecular oxygen"/>
    <property type="evidence" value="ECO:0007669"/>
    <property type="project" value="InterPro"/>
</dbReference>
<dbReference type="PRINTS" id="PR00463">
    <property type="entry name" value="EP450I"/>
</dbReference>
<evidence type="ECO:0000256" key="3">
    <source>
        <dbReference type="ARBA" id="ARBA00022617"/>
    </source>
</evidence>
<evidence type="ECO:0000256" key="4">
    <source>
        <dbReference type="ARBA" id="ARBA00022723"/>
    </source>
</evidence>
<dbReference type="Gene3D" id="1.10.630.10">
    <property type="entry name" value="Cytochrome P450"/>
    <property type="match status" value="1"/>
</dbReference>
<evidence type="ECO:0000313" key="11">
    <source>
        <dbReference type="EMBL" id="KAA8641293.1"/>
    </source>
</evidence>
<evidence type="ECO:0000256" key="6">
    <source>
        <dbReference type="ARBA" id="ARBA00023004"/>
    </source>
</evidence>
<dbReference type="GO" id="GO:0045122">
    <property type="term" value="P:aflatoxin biosynthetic process"/>
    <property type="evidence" value="ECO:0007669"/>
    <property type="project" value="UniProtKB-ARBA"/>
</dbReference>
<keyword evidence="3 8" id="KW-0349">Heme</keyword>
<dbReference type="PROSITE" id="PS00086">
    <property type="entry name" value="CYTOCHROME_P450"/>
    <property type="match status" value="1"/>
</dbReference>
<dbReference type="PANTHER" id="PTHR24305">
    <property type="entry name" value="CYTOCHROME P450"/>
    <property type="match status" value="1"/>
</dbReference>
<organism evidence="11 12">
    <name type="scientific">Aspergillus tanneri</name>
    <dbReference type="NCBI Taxonomy" id="1220188"/>
    <lineage>
        <taxon>Eukaryota</taxon>
        <taxon>Fungi</taxon>
        <taxon>Dikarya</taxon>
        <taxon>Ascomycota</taxon>
        <taxon>Pezizomycotina</taxon>
        <taxon>Eurotiomycetes</taxon>
        <taxon>Eurotiomycetidae</taxon>
        <taxon>Eurotiales</taxon>
        <taxon>Aspergillaceae</taxon>
        <taxon>Aspergillus</taxon>
        <taxon>Aspergillus subgen. Circumdati</taxon>
    </lineage>
</organism>
<keyword evidence="4 8" id="KW-0479">Metal-binding</keyword>
<evidence type="ECO:0000256" key="8">
    <source>
        <dbReference type="PIRSR" id="PIRSR602401-1"/>
    </source>
</evidence>
<evidence type="ECO:0000256" key="5">
    <source>
        <dbReference type="ARBA" id="ARBA00023002"/>
    </source>
</evidence>
<dbReference type="GO" id="GO:0005506">
    <property type="term" value="F:iron ion binding"/>
    <property type="evidence" value="ECO:0007669"/>
    <property type="project" value="InterPro"/>
</dbReference>
<dbReference type="OrthoDB" id="1470350at2759"/>
<dbReference type="RefSeq" id="XP_033420655.1">
    <property type="nucleotide sequence ID" value="XM_033566728.1"/>
</dbReference>
<keyword evidence="10" id="KW-0812">Transmembrane</keyword>
<keyword evidence="6 8" id="KW-0408">Iron</keyword>
<comment type="caution">
    <text evidence="11">The sequence shown here is derived from an EMBL/GenBank/DDBJ whole genome shotgun (WGS) entry which is preliminary data.</text>
</comment>
<evidence type="ECO:0000256" key="2">
    <source>
        <dbReference type="ARBA" id="ARBA00010617"/>
    </source>
</evidence>
<protein>
    <recommendedName>
        <fullName evidence="13">Isotrichodermin C-15 hydroxylase</fullName>
    </recommendedName>
</protein>
<dbReference type="InterPro" id="IPR002401">
    <property type="entry name" value="Cyt_P450_E_grp-I"/>
</dbReference>
<feature type="transmembrane region" description="Helical" evidence="10">
    <location>
        <begin position="51"/>
        <end position="78"/>
    </location>
</feature>
<comment type="similarity">
    <text evidence="2 9">Belongs to the cytochrome P450 family.</text>
</comment>
<dbReference type="CDD" id="cd11058">
    <property type="entry name" value="CYP60B-like"/>
    <property type="match status" value="1"/>
</dbReference>
<dbReference type="FunFam" id="1.10.630.10:FF:000047">
    <property type="entry name" value="Cytochrome P450 monooxygenase"/>
    <property type="match status" value="1"/>
</dbReference>
<gene>
    <name evidence="11" type="ORF">ATNIH1004_002033</name>
</gene>
<keyword evidence="10" id="KW-0472">Membrane</keyword>
<evidence type="ECO:0000256" key="1">
    <source>
        <dbReference type="ARBA" id="ARBA00001971"/>
    </source>
</evidence>
<dbReference type="InterPro" id="IPR001128">
    <property type="entry name" value="Cyt_P450"/>
</dbReference>